<evidence type="ECO:0000313" key="1">
    <source>
        <dbReference type="EMBL" id="VYS74049.1"/>
    </source>
</evidence>
<name>A0A6N2R168_BIFBR</name>
<dbReference type="AlphaFoldDB" id="A0A6N2R168"/>
<organism evidence="1">
    <name type="scientific">Bifidobacterium breve</name>
    <dbReference type="NCBI Taxonomy" id="1685"/>
    <lineage>
        <taxon>Bacteria</taxon>
        <taxon>Bacillati</taxon>
        <taxon>Actinomycetota</taxon>
        <taxon>Actinomycetes</taxon>
        <taxon>Bifidobacteriales</taxon>
        <taxon>Bifidobacteriaceae</taxon>
        <taxon>Bifidobacterium</taxon>
    </lineage>
</organism>
<protein>
    <submittedName>
        <fullName evidence="1">Uncharacterized protein</fullName>
    </submittedName>
</protein>
<dbReference type="EMBL" id="CACRSN010000004">
    <property type="protein sequence ID" value="VYS74049.1"/>
    <property type="molecule type" value="Genomic_DNA"/>
</dbReference>
<proteinExistence type="predicted"/>
<gene>
    <name evidence="1" type="ORF">BBLFYP81_00103</name>
</gene>
<dbReference type="RefSeq" id="WP_229028617.1">
    <property type="nucleotide sequence ID" value="NZ_CACRSN010000004.1"/>
</dbReference>
<reference evidence="1" key="1">
    <citation type="submission" date="2019-11" db="EMBL/GenBank/DDBJ databases">
        <authorList>
            <person name="Feng L."/>
        </authorList>
    </citation>
    <scope>NUCLEOTIDE SEQUENCE</scope>
    <source>
        <strain evidence="1">BbreveLFYP81</strain>
    </source>
</reference>
<sequence>MMKPNAILSEAWRNIATGTTRALACAVVLTLIAAGTAILDLTGILSLQHESRQWATSAADIHIISGSKQIDPTTCTNLTRTTGTTANGTTTHPIQAAGALKNSGEITLIAMPAAPLDEWQATPGLADVLGIGATQQTRPGVWISSQLASTLHTREGDDLPTDQGVMHISAVFPWTDDSRDQRLAYAIITPTPIDSGQQWDECWATINPANPDAEDLLNTTATAIPGAAPATQTKQANTMLGTNPDLDTRYRQRTTRIMLVITPIAAFAIALTAARARRIEIADDLHMGIPRQGILATNALETLAWTLPAVLAATAITYTTARWASGHANALTLTTIQLPALATAIITAQLGTIAAISTIHDSQLFAFFKNRQ</sequence>
<accession>A0A6N2R168</accession>